<keyword evidence="9" id="KW-1185">Reference proteome</keyword>
<protein>
    <recommendedName>
        <fullName evidence="7">Zn(2)-C6 fungal-type domain-containing protein</fullName>
    </recommendedName>
</protein>
<dbReference type="InterPro" id="IPR001138">
    <property type="entry name" value="Zn2Cys6_DnaBD"/>
</dbReference>
<proteinExistence type="predicted"/>
<keyword evidence="3" id="KW-0805">Transcription regulation</keyword>
<dbReference type="CDD" id="cd00067">
    <property type="entry name" value="GAL4"/>
    <property type="match status" value="1"/>
</dbReference>
<dbReference type="SMART" id="SM00066">
    <property type="entry name" value="GAL4"/>
    <property type="match status" value="1"/>
</dbReference>
<name>A0A1Y2FZV0_9BASI</name>
<dbReference type="InterPro" id="IPR036864">
    <property type="entry name" value="Zn2-C6_fun-type_DNA-bd_sf"/>
</dbReference>
<feature type="compositionally biased region" description="Pro residues" evidence="6">
    <location>
        <begin position="1"/>
        <end position="10"/>
    </location>
</feature>
<dbReference type="GO" id="GO:0008270">
    <property type="term" value="F:zinc ion binding"/>
    <property type="evidence" value="ECO:0007669"/>
    <property type="project" value="InterPro"/>
</dbReference>
<evidence type="ECO:0000259" key="7">
    <source>
        <dbReference type="PROSITE" id="PS50048"/>
    </source>
</evidence>
<evidence type="ECO:0000313" key="9">
    <source>
        <dbReference type="Proteomes" id="UP000193467"/>
    </source>
</evidence>
<evidence type="ECO:0000256" key="5">
    <source>
        <dbReference type="ARBA" id="ARBA00023242"/>
    </source>
</evidence>
<keyword evidence="2" id="KW-0479">Metal-binding</keyword>
<evidence type="ECO:0000256" key="2">
    <source>
        <dbReference type="ARBA" id="ARBA00022723"/>
    </source>
</evidence>
<evidence type="ECO:0000256" key="3">
    <source>
        <dbReference type="ARBA" id="ARBA00023015"/>
    </source>
</evidence>
<sequence>MPASPPPDEAQPPKKRGCPSWQNSIARGQACLACRSRKVKCTGERPVCAGCTKLRTSHGAEGDEQQFPCEYEDLPPGTKKTRVSRKMVQTLEDKVAELEEEIRRLPPPPAPPSFAAEGPLGPGPEYDYNRATASTSGSPPGANSYTSPNSGYSSSTSYVPDKSPPCAELPPLIPSAHSPYLPSPLALKKIVVLYLNSGHPCTSLFSQKHFFHRLARPPGDVEYPHDALLHAMVALAVELHGESILDGQKIPQSGPKRTEAAHWHAARARDLAHQGAITCDRFFDTLQAVILMSHYAHRICRFQDIWQLTGLGARVAVALRMNKMPAYSRNYKYEYCAYTNAPIEIVRIPRDVSDVTDRRMAFWWCYAAERFATANTGWAMVIQDEDISTMLPSATRDRADQDEDWTSTSIRSTEFFISHPSHLVGGVQLLFKATVLLGRASIINMRSPRFSEGVKVSKTPDEVRRSDEFQLLERQISDYLISTSGFPAEHPTDIYTPFITCLPYVARILAHEPLCTLSQGDRSMMLCMDGARRIEASVGQAGPSGTATELLPFLTFVSCSCSSTCRSDPALASQCWTVAGRTLIRQLAIKQAWEDFQGVPELKGLIDRLLNQIDSFRSPNARNAHAVLSNFYSNPSILLPRPPILAITNGASRAPPPIPTYELSPQGIPITIPAEALAVSLAPTQTIRPRQFYPGRNFPLPDNTPSSFATERQAKAEAELRGEAQSKAQAGQARTAKAQNETSQGQAQTQYRQQHLEYQRQRQSQGREPAPQDFQNLQQYSQPPSGPRQQYAYITDLGAAAPGHYSYSMQPTSQSIALMQAEQDPSKRWGDLQYPNMLGMQMDGRGGDGMTC</sequence>
<dbReference type="Pfam" id="PF04082">
    <property type="entry name" value="Fungal_trans"/>
    <property type="match status" value="1"/>
</dbReference>
<evidence type="ECO:0000256" key="6">
    <source>
        <dbReference type="SAM" id="MobiDB-lite"/>
    </source>
</evidence>
<dbReference type="EMBL" id="MCGR01000005">
    <property type="protein sequence ID" value="ORY89697.1"/>
    <property type="molecule type" value="Genomic_DNA"/>
</dbReference>
<dbReference type="SMART" id="SM00906">
    <property type="entry name" value="Fungal_trans"/>
    <property type="match status" value="1"/>
</dbReference>
<feature type="compositionally biased region" description="Polar residues" evidence="6">
    <location>
        <begin position="737"/>
        <end position="753"/>
    </location>
</feature>
<dbReference type="Proteomes" id="UP000193467">
    <property type="component" value="Unassembled WGS sequence"/>
</dbReference>
<dbReference type="InterPro" id="IPR007219">
    <property type="entry name" value="XnlR_reg_dom"/>
</dbReference>
<keyword evidence="4" id="KW-0804">Transcription</keyword>
<evidence type="ECO:0000256" key="4">
    <source>
        <dbReference type="ARBA" id="ARBA00023163"/>
    </source>
</evidence>
<dbReference type="GO" id="GO:0000981">
    <property type="term" value="F:DNA-binding transcription factor activity, RNA polymerase II-specific"/>
    <property type="evidence" value="ECO:0007669"/>
    <property type="project" value="InterPro"/>
</dbReference>
<dbReference type="GO" id="GO:0003677">
    <property type="term" value="F:DNA binding"/>
    <property type="evidence" value="ECO:0007669"/>
    <property type="project" value="InterPro"/>
</dbReference>
<dbReference type="Pfam" id="PF00172">
    <property type="entry name" value="Zn_clus"/>
    <property type="match status" value="1"/>
</dbReference>
<accession>A0A1Y2FZV0</accession>
<feature type="region of interest" description="Disordered" evidence="6">
    <location>
        <begin position="1"/>
        <end position="21"/>
    </location>
</feature>
<comment type="caution">
    <text evidence="8">The sequence shown here is derived from an EMBL/GenBank/DDBJ whole genome shotgun (WGS) entry which is preliminary data.</text>
</comment>
<reference evidence="8 9" key="1">
    <citation type="submission" date="2016-07" db="EMBL/GenBank/DDBJ databases">
        <title>Pervasive Adenine N6-methylation of Active Genes in Fungi.</title>
        <authorList>
            <consortium name="DOE Joint Genome Institute"/>
            <person name="Mondo S.J."/>
            <person name="Dannebaum R.O."/>
            <person name="Kuo R.C."/>
            <person name="Labutti K."/>
            <person name="Haridas S."/>
            <person name="Kuo A."/>
            <person name="Salamov A."/>
            <person name="Ahrendt S.R."/>
            <person name="Lipzen A."/>
            <person name="Sullivan W."/>
            <person name="Andreopoulos W.B."/>
            <person name="Clum A."/>
            <person name="Lindquist E."/>
            <person name="Daum C."/>
            <person name="Ramamoorthy G.K."/>
            <person name="Gryganskyi A."/>
            <person name="Culley D."/>
            <person name="Magnuson J.K."/>
            <person name="James T.Y."/>
            <person name="O'Malley M.A."/>
            <person name="Stajich J.E."/>
            <person name="Spatafora J.W."/>
            <person name="Visel A."/>
            <person name="Grigoriev I.V."/>
        </authorList>
    </citation>
    <scope>NUCLEOTIDE SEQUENCE [LARGE SCALE GENOMIC DNA]</scope>
    <source>
        <strain evidence="8 9">62-1032</strain>
    </source>
</reference>
<organism evidence="8 9">
    <name type="scientific">Leucosporidium creatinivorum</name>
    <dbReference type="NCBI Taxonomy" id="106004"/>
    <lineage>
        <taxon>Eukaryota</taxon>
        <taxon>Fungi</taxon>
        <taxon>Dikarya</taxon>
        <taxon>Basidiomycota</taxon>
        <taxon>Pucciniomycotina</taxon>
        <taxon>Microbotryomycetes</taxon>
        <taxon>Leucosporidiales</taxon>
        <taxon>Leucosporidium</taxon>
    </lineage>
</organism>
<feature type="region of interest" description="Disordered" evidence="6">
    <location>
        <begin position="57"/>
        <end position="83"/>
    </location>
</feature>
<dbReference type="InParanoid" id="A0A1Y2FZV0"/>
<dbReference type="PROSITE" id="PS50048">
    <property type="entry name" value="ZN2_CY6_FUNGAL_2"/>
    <property type="match status" value="1"/>
</dbReference>
<comment type="subcellular location">
    <subcellularLocation>
        <location evidence="1">Nucleus</location>
    </subcellularLocation>
</comment>
<evidence type="ECO:0000256" key="1">
    <source>
        <dbReference type="ARBA" id="ARBA00004123"/>
    </source>
</evidence>
<keyword evidence="5" id="KW-0539">Nucleus</keyword>
<dbReference type="OrthoDB" id="5600212at2759"/>
<feature type="region of interest" description="Disordered" evidence="6">
    <location>
        <begin position="690"/>
        <end position="789"/>
    </location>
</feature>
<dbReference type="Gene3D" id="4.10.240.10">
    <property type="entry name" value="Zn(2)-C6 fungal-type DNA-binding domain"/>
    <property type="match status" value="1"/>
</dbReference>
<dbReference type="PANTHER" id="PTHR47338:SF29">
    <property type="entry name" value="ZN(2)-C6 FUNGAL-TYPE DOMAIN-CONTAINING PROTEIN"/>
    <property type="match status" value="1"/>
</dbReference>
<dbReference type="InterPro" id="IPR050815">
    <property type="entry name" value="TF_fung"/>
</dbReference>
<feature type="compositionally biased region" description="Low complexity" evidence="6">
    <location>
        <begin position="143"/>
        <end position="158"/>
    </location>
</feature>
<feature type="compositionally biased region" description="Basic and acidic residues" evidence="6">
    <location>
        <begin position="712"/>
        <end position="724"/>
    </location>
</feature>
<dbReference type="GO" id="GO:0006351">
    <property type="term" value="P:DNA-templated transcription"/>
    <property type="evidence" value="ECO:0007669"/>
    <property type="project" value="InterPro"/>
</dbReference>
<dbReference type="SUPFAM" id="SSF57701">
    <property type="entry name" value="Zn2/Cys6 DNA-binding domain"/>
    <property type="match status" value="1"/>
</dbReference>
<feature type="region of interest" description="Disordered" evidence="6">
    <location>
        <begin position="103"/>
        <end position="163"/>
    </location>
</feature>
<gene>
    <name evidence="8" type="ORF">BCR35DRAFT_300124</name>
</gene>
<dbReference type="AlphaFoldDB" id="A0A1Y2FZV0"/>
<evidence type="ECO:0000313" key="8">
    <source>
        <dbReference type="EMBL" id="ORY89697.1"/>
    </source>
</evidence>
<feature type="domain" description="Zn(2)-C6 fungal-type" evidence="7">
    <location>
        <begin position="30"/>
        <end position="71"/>
    </location>
</feature>
<feature type="compositionally biased region" description="Polar residues" evidence="6">
    <location>
        <begin position="773"/>
        <end position="783"/>
    </location>
</feature>
<dbReference type="CDD" id="cd12148">
    <property type="entry name" value="fungal_TF_MHR"/>
    <property type="match status" value="1"/>
</dbReference>
<dbReference type="STRING" id="106004.A0A1Y2FZV0"/>
<dbReference type="GO" id="GO:0005634">
    <property type="term" value="C:nucleus"/>
    <property type="evidence" value="ECO:0007669"/>
    <property type="project" value="UniProtKB-SubCell"/>
</dbReference>
<dbReference type="PANTHER" id="PTHR47338">
    <property type="entry name" value="ZN(II)2CYS6 TRANSCRIPTION FACTOR (EUROFUNG)-RELATED"/>
    <property type="match status" value="1"/>
</dbReference>